<keyword evidence="8" id="KW-1003">Cell membrane</keyword>
<comment type="pathway">
    <text evidence="1 8">Bacterial outer membrane biogenesis; LPS core biosynthesis.</text>
</comment>
<keyword evidence="8" id="KW-0472">Membrane</keyword>
<protein>
    <recommendedName>
        <fullName evidence="3 8">3-deoxy-D-manno-octulosonic acid transferase</fullName>
        <shortName evidence="8">Kdo transferase</shortName>
        <ecNumber evidence="2 8">2.4.99.12</ecNumber>
    </recommendedName>
    <alternativeName>
        <fullName evidence="5 8">Lipid IV(A) 3-deoxy-D-manno-octulosonic acid transferase</fullName>
    </alternativeName>
</protein>
<sequence>MFSALYNTGIYGYQFLLRLAAPFKPKARLWVDGRHDWANRLAQQLDGNVQPIAWFHAASLGEFEQGRPVIEAFRVQYPTYKILLTFFSPSGYEVRKTYDGADCVCYLPADTPANARQFVQLVKPQIAFFIKYEFWHNYLRELKAAHIPVVCFSASFRPNQLFFKSYGVGPAHRFYRNMLHCFDHILVQNQQSADLLRSIGITNVTLAGDTRFDRVAETARNKRPIPAAEAFKAGQPLLVVGSAWPRDIDVLIPFLNHFEQPLKVIIAPHEINDAQIERWRGQLTGGSVRYSVLNDRMIELLNETTASHIQSFNHSITQYLLIDNIGLLASLYQYGDFAYIGGAFGEGLHNILEPATFGVPVFFGPEISDFPEATELIQAGGAFSIGSTAEFEKAFRQQYADSSVAAQASHAYVQRNIGATERVMEVVRDIFKRRANRGLRRDR</sequence>
<dbReference type="InterPro" id="IPR007507">
    <property type="entry name" value="Glycos_transf_N"/>
</dbReference>
<comment type="catalytic activity">
    <reaction evidence="6 8">
        <text>lipid IVA (E. coli) + CMP-3-deoxy-beta-D-manno-octulosonate = alpha-Kdo-(2-&gt;6)-lipid IVA (E. coli) + CMP + H(+)</text>
        <dbReference type="Rhea" id="RHEA:28066"/>
        <dbReference type="ChEBI" id="CHEBI:15378"/>
        <dbReference type="ChEBI" id="CHEBI:58603"/>
        <dbReference type="ChEBI" id="CHEBI:60364"/>
        <dbReference type="ChEBI" id="CHEBI:60377"/>
        <dbReference type="ChEBI" id="CHEBI:85987"/>
        <dbReference type="EC" id="2.4.99.12"/>
    </reaction>
</comment>
<comment type="subcellular location">
    <subcellularLocation>
        <location evidence="8">Cell membrane</location>
    </subcellularLocation>
</comment>
<dbReference type="RefSeq" id="WP_077133276.1">
    <property type="nucleotide sequence ID" value="NZ_CP014263.1"/>
</dbReference>
<evidence type="ECO:0000313" key="10">
    <source>
        <dbReference type="EMBL" id="AQG81798.1"/>
    </source>
</evidence>
<dbReference type="Gene3D" id="3.40.50.2000">
    <property type="entry name" value="Glycogen Phosphorylase B"/>
    <property type="match status" value="1"/>
</dbReference>
<dbReference type="GO" id="GO:0043842">
    <property type="term" value="F:Kdo transferase activity"/>
    <property type="evidence" value="ECO:0007669"/>
    <property type="project" value="UniProtKB-EC"/>
</dbReference>
<gene>
    <name evidence="10" type="ORF">AWR27_22325</name>
</gene>
<feature type="active site" description="Proton acceptor" evidence="7">
    <location>
        <position position="62"/>
    </location>
</feature>
<dbReference type="AlphaFoldDB" id="A0A1P9X2H4"/>
<evidence type="ECO:0000259" key="9">
    <source>
        <dbReference type="Pfam" id="PF04413"/>
    </source>
</evidence>
<dbReference type="UniPathway" id="UPA00958"/>
<organism evidence="10 11">
    <name type="scientific">Spirosoma montaniterrae</name>
    <dbReference type="NCBI Taxonomy" id="1178516"/>
    <lineage>
        <taxon>Bacteria</taxon>
        <taxon>Pseudomonadati</taxon>
        <taxon>Bacteroidota</taxon>
        <taxon>Cytophagia</taxon>
        <taxon>Cytophagales</taxon>
        <taxon>Cytophagaceae</taxon>
        <taxon>Spirosoma</taxon>
    </lineage>
</organism>
<dbReference type="InterPro" id="IPR039901">
    <property type="entry name" value="Kdotransferase"/>
</dbReference>
<proteinExistence type="inferred from homology"/>
<dbReference type="SUPFAM" id="SSF53756">
    <property type="entry name" value="UDP-Glycosyltransferase/glycogen phosphorylase"/>
    <property type="match status" value="1"/>
</dbReference>
<name>A0A1P9X2H4_9BACT</name>
<comment type="similarity">
    <text evidence="8">Belongs to the glycosyltransferase group 1 family.</text>
</comment>
<dbReference type="GO" id="GO:0009244">
    <property type="term" value="P:lipopolysaccharide core region biosynthetic process"/>
    <property type="evidence" value="ECO:0007669"/>
    <property type="project" value="UniProtKB-UniRule"/>
</dbReference>
<evidence type="ECO:0000313" key="11">
    <source>
        <dbReference type="Proteomes" id="UP000187941"/>
    </source>
</evidence>
<evidence type="ECO:0000256" key="8">
    <source>
        <dbReference type="RuleBase" id="RU365103"/>
    </source>
</evidence>
<evidence type="ECO:0000256" key="7">
    <source>
        <dbReference type="PIRSR" id="PIRSR639901-1"/>
    </source>
</evidence>
<evidence type="ECO:0000256" key="1">
    <source>
        <dbReference type="ARBA" id="ARBA00004713"/>
    </source>
</evidence>
<evidence type="ECO:0000256" key="5">
    <source>
        <dbReference type="ARBA" id="ARBA00031445"/>
    </source>
</evidence>
<dbReference type="OrthoDB" id="9789797at2"/>
<dbReference type="PANTHER" id="PTHR42755:SF1">
    <property type="entry name" value="3-DEOXY-D-MANNO-OCTULOSONIC ACID TRANSFERASE, MITOCHONDRIAL-RELATED"/>
    <property type="match status" value="1"/>
</dbReference>
<keyword evidence="8" id="KW-0448">Lipopolysaccharide biosynthesis</keyword>
<dbReference type="GO" id="GO:0009245">
    <property type="term" value="P:lipid A biosynthetic process"/>
    <property type="evidence" value="ECO:0007669"/>
    <property type="project" value="TreeGrafter"/>
</dbReference>
<dbReference type="Gene3D" id="3.40.50.11720">
    <property type="entry name" value="3-Deoxy-D-manno-octulosonic-acid transferase, N-terminal domain"/>
    <property type="match status" value="1"/>
</dbReference>
<keyword evidence="11" id="KW-1185">Reference proteome</keyword>
<accession>A0A1P9X2H4</accession>
<evidence type="ECO:0000256" key="2">
    <source>
        <dbReference type="ARBA" id="ARBA00012621"/>
    </source>
</evidence>
<dbReference type="PANTHER" id="PTHR42755">
    <property type="entry name" value="3-DEOXY-MANNO-OCTULOSONATE CYTIDYLYLTRANSFERASE"/>
    <property type="match status" value="1"/>
</dbReference>
<dbReference type="GO" id="GO:0005886">
    <property type="term" value="C:plasma membrane"/>
    <property type="evidence" value="ECO:0007669"/>
    <property type="project" value="UniProtKB-SubCell"/>
</dbReference>
<evidence type="ECO:0000256" key="4">
    <source>
        <dbReference type="ARBA" id="ARBA00022679"/>
    </source>
</evidence>
<dbReference type="KEGG" id="smon:AWR27_22325"/>
<evidence type="ECO:0000256" key="6">
    <source>
        <dbReference type="ARBA" id="ARBA00049183"/>
    </source>
</evidence>
<dbReference type="Proteomes" id="UP000187941">
    <property type="component" value="Chromosome"/>
</dbReference>
<evidence type="ECO:0000256" key="3">
    <source>
        <dbReference type="ARBA" id="ARBA00019077"/>
    </source>
</evidence>
<comment type="function">
    <text evidence="8">Involved in lipopolysaccharide (LPS) biosynthesis. Catalyzes the transfer of 3-deoxy-D-manno-octulosonate (Kdo) residue(s) from CMP-Kdo to lipid IV(A), the tetraacyldisaccharide-1,4'-bisphosphate precursor of lipid A.</text>
</comment>
<dbReference type="InterPro" id="IPR038107">
    <property type="entry name" value="Glycos_transf_N_sf"/>
</dbReference>
<dbReference type="STRING" id="1178516.AWR27_22325"/>
<reference evidence="10 11" key="1">
    <citation type="submission" date="2016-01" db="EMBL/GenBank/DDBJ databases">
        <authorList>
            <person name="Oliw E.H."/>
        </authorList>
    </citation>
    <scope>NUCLEOTIDE SEQUENCE [LARGE SCALE GENOMIC DNA]</scope>
    <source>
        <strain evidence="10 11">DY10</strain>
    </source>
</reference>
<feature type="domain" description="3-deoxy-D-manno-octulosonic-acid transferase N-terminal" evidence="9">
    <location>
        <begin position="36"/>
        <end position="213"/>
    </location>
</feature>
<dbReference type="EMBL" id="CP014263">
    <property type="protein sequence ID" value="AQG81798.1"/>
    <property type="molecule type" value="Genomic_DNA"/>
</dbReference>
<dbReference type="EC" id="2.4.99.12" evidence="2 8"/>
<keyword evidence="4 8" id="KW-0808">Transferase</keyword>
<dbReference type="Pfam" id="PF04413">
    <property type="entry name" value="Glycos_transf_N"/>
    <property type="match status" value="1"/>
</dbReference>